<dbReference type="EC" id="3.5.1.-" evidence="4"/>
<dbReference type="STRING" id="411490.ANACAC_01128"/>
<comment type="caution">
    <text evidence="4">The sequence shown here is derived from an EMBL/GenBank/DDBJ whole genome shotgun (WGS) entry which is preliminary data.</text>
</comment>
<dbReference type="EMBL" id="ABAX03000012">
    <property type="protein sequence ID" value="EDR97507.1"/>
    <property type="molecule type" value="Genomic_DNA"/>
</dbReference>
<evidence type="ECO:0000313" key="4">
    <source>
        <dbReference type="EMBL" id="EDR97507.1"/>
    </source>
</evidence>
<dbReference type="eggNOG" id="COG3049">
    <property type="taxonomic scope" value="Bacteria"/>
</dbReference>
<dbReference type="Proteomes" id="UP000004935">
    <property type="component" value="Unassembled WGS sequence"/>
</dbReference>
<keyword evidence="5" id="KW-1185">Reference proteome</keyword>
<evidence type="ECO:0000256" key="1">
    <source>
        <dbReference type="ARBA" id="ARBA00006625"/>
    </source>
</evidence>
<dbReference type="InterPro" id="IPR052193">
    <property type="entry name" value="Peptidase_C59"/>
</dbReference>
<comment type="similarity">
    <text evidence="1">Belongs to the peptidase C59 family.</text>
</comment>
<proteinExistence type="inferred from homology"/>
<gene>
    <name evidence="4" type="ORF">ANACAC_01128</name>
</gene>
<dbReference type="AlphaFoldDB" id="B0MC37"/>
<accession>B0MC37</accession>
<dbReference type="PANTHER" id="PTHR35527">
    <property type="entry name" value="CHOLOYLGLYCINE HYDROLASE"/>
    <property type="match status" value="1"/>
</dbReference>
<dbReference type="HOGENOM" id="CLU_045206_1_0_9"/>
<dbReference type="PANTHER" id="PTHR35527:SF2">
    <property type="entry name" value="HYDROLASE"/>
    <property type="match status" value="1"/>
</dbReference>
<evidence type="ECO:0000313" key="5">
    <source>
        <dbReference type="Proteomes" id="UP000004935"/>
    </source>
</evidence>
<sequence>MFSMCTALTTQNSAGDVYFGRTMDFSYPLDPEFYIVPKGYQWKNLLNTHRIKNQYSFMGIGQNLSPVTLADGVNEMGFAAAVLYFPGYALYDPPAPSGSRQIAVASTELVKFLLSQCASTGQAASLLRAVRITGVKDPVTEIIAPLHWIMADSSGKCMVIETTSEGLKIMENPIGVFSNSPDFPWHMANLRNYMNMSPSQHTEQNWGAFPLKPFGQGAGTFGLPGDFTPPARFVRTAYLKSHTPIPDNREQAVNTCFHLLEGVSIPKGAVVTDRGTSDYTQYTACISLTGKEYFFKTYDNSHIVSVKLPENCGPDIRLLGKLSKPVRFQEWK</sequence>
<dbReference type="GO" id="GO:0016787">
    <property type="term" value="F:hydrolase activity"/>
    <property type="evidence" value="ECO:0007669"/>
    <property type="project" value="UniProtKB-KW"/>
</dbReference>
<dbReference type="SUPFAM" id="SSF56235">
    <property type="entry name" value="N-terminal nucleophile aminohydrolases (Ntn hydrolases)"/>
    <property type="match status" value="1"/>
</dbReference>
<feature type="domain" description="Choloylglycine hydrolase/NAAA C-terminal" evidence="3">
    <location>
        <begin position="5"/>
        <end position="310"/>
    </location>
</feature>
<organism evidence="4 5">
    <name type="scientific">Anaerostipes caccae (strain DSM 14662 / CCUG 47493 / JCM 13470 / NCIMB 13811 / L1-92)</name>
    <dbReference type="NCBI Taxonomy" id="411490"/>
    <lineage>
        <taxon>Bacteria</taxon>
        <taxon>Bacillati</taxon>
        <taxon>Bacillota</taxon>
        <taxon>Clostridia</taxon>
        <taxon>Lachnospirales</taxon>
        <taxon>Lachnospiraceae</taxon>
        <taxon>Anaerostipes</taxon>
    </lineage>
</organism>
<dbReference type="CDD" id="cd00542">
    <property type="entry name" value="Ntn_PVA"/>
    <property type="match status" value="1"/>
</dbReference>
<dbReference type="MEROPS" id="C59.001"/>
<evidence type="ECO:0000259" key="3">
    <source>
        <dbReference type="Pfam" id="PF02275"/>
    </source>
</evidence>
<evidence type="ECO:0000256" key="2">
    <source>
        <dbReference type="ARBA" id="ARBA00022801"/>
    </source>
</evidence>
<reference evidence="4" key="1">
    <citation type="submission" date="2007-11" db="EMBL/GenBank/DDBJ databases">
        <authorList>
            <person name="Fulton L."/>
            <person name="Clifton S."/>
            <person name="Fulton B."/>
            <person name="Xu J."/>
            <person name="Minx P."/>
            <person name="Pepin K.H."/>
            <person name="Johnson M."/>
            <person name="Thiruvilangam P."/>
            <person name="Bhonagiri V."/>
            <person name="Nash W.E."/>
            <person name="Mardis E.R."/>
            <person name="Wilson R.K."/>
        </authorList>
    </citation>
    <scope>NUCLEOTIDE SEQUENCE [LARGE SCALE GENOMIC DNA]</scope>
    <source>
        <strain evidence="4">DSM 14662</strain>
    </source>
</reference>
<dbReference type="InterPro" id="IPR029055">
    <property type="entry name" value="Ntn_hydrolases_N"/>
</dbReference>
<dbReference type="Pfam" id="PF02275">
    <property type="entry name" value="CBAH"/>
    <property type="match status" value="1"/>
</dbReference>
<reference evidence="4" key="2">
    <citation type="submission" date="2013-11" db="EMBL/GenBank/DDBJ databases">
        <title>Draft genome sequence of Anaerostipes caccae (DSM 14662).</title>
        <authorList>
            <person name="Sudarsanam P."/>
            <person name="Ley R."/>
            <person name="Guruge J."/>
            <person name="Turnbaugh P.J."/>
            <person name="Mahowald M."/>
            <person name="Liep D."/>
            <person name="Gordon J."/>
        </authorList>
    </citation>
    <scope>NUCLEOTIDE SEQUENCE</scope>
    <source>
        <strain evidence="4">DSM 14662</strain>
    </source>
</reference>
<protein>
    <submittedName>
        <fullName evidence="4">Linear amide C-N hydrolase, choloylglycine hydrolase family protein</fullName>
        <ecNumber evidence="4">3.5.1.-</ecNumber>
    </submittedName>
</protein>
<name>B0MC37_ANACD</name>
<dbReference type="Gene3D" id="3.60.60.10">
    <property type="entry name" value="Penicillin V Acylase, Chain A"/>
    <property type="match status" value="1"/>
</dbReference>
<dbReference type="InterPro" id="IPR029132">
    <property type="entry name" value="CBAH/NAAA_C"/>
</dbReference>
<keyword evidence="2 4" id="KW-0378">Hydrolase</keyword>